<reference evidence="17 18" key="1">
    <citation type="journal article" date="2017" name="Int. J. Syst. Evol. Microbiol.">
        <title>Aquarickettsiella crustaci n. gen. n. sp. (Gammaproteobacteria: Legionellales: Coxiellaceae); a bacterial pathogen of the freshwater crustacean: Gammarus fossarum (Malacostraca: Amphipoda).</title>
        <authorList>
            <person name="Bojko J."/>
            <person name="Dunn A.M."/>
            <person name="Stebbing P.D."/>
            <person name="Van Aerle R."/>
            <person name="Bacela-Spychalska K."/>
            <person name="Bean T.P."/>
            <person name="Stentiford G.D."/>
        </authorList>
    </citation>
    <scope>NUCLEOTIDE SEQUENCE [LARGE SCALE GENOMIC DNA]</scope>
    <source>
        <strain evidence="17">RA15029</strain>
    </source>
</reference>
<evidence type="ECO:0000256" key="4">
    <source>
        <dbReference type="ARBA" id="ARBA00022630"/>
    </source>
</evidence>
<keyword evidence="8 15" id="KW-0547">Nucleotide-binding</keyword>
<dbReference type="InterPro" id="IPR023468">
    <property type="entry name" value="Riboflavin_kinase"/>
</dbReference>
<evidence type="ECO:0000256" key="7">
    <source>
        <dbReference type="ARBA" id="ARBA00022695"/>
    </source>
</evidence>
<organism evidence="17 18">
    <name type="scientific">Candidatus Aquirickettsiella gammari</name>
    <dbReference type="NCBI Taxonomy" id="2016198"/>
    <lineage>
        <taxon>Bacteria</taxon>
        <taxon>Pseudomonadati</taxon>
        <taxon>Pseudomonadota</taxon>
        <taxon>Gammaproteobacteria</taxon>
        <taxon>Legionellales</taxon>
        <taxon>Coxiellaceae</taxon>
        <taxon>Candidatus Aquirickettsiella</taxon>
    </lineage>
</organism>
<evidence type="ECO:0000256" key="9">
    <source>
        <dbReference type="ARBA" id="ARBA00022777"/>
    </source>
</evidence>
<dbReference type="GO" id="GO:0006747">
    <property type="term" value="P:FAD biosynthetic process"/>
    <property type="evidence" value="ECO:0007669"/>
    <property type="project" value="UniProtKB-UniRule"/>
</dbReference>
<evidence type="ECO:0000256" key="3">
    <source>
        <dbReference type="ARBA" id="ARBA00005201"/>
    </source>
</evidence>
<dbReference type="InterPro" id="IPR023465">
    <property type="entry name" value="Riboflavin_kinase_dom_sf"/>
</dbReference>
<dbReference type="Gene3D" id="2.40.30.30">
    <property type="entry name" value="Riboflavin kinase-like"/>
    <property type="match status" value="1"/>
</dbReference>
<evidence type="ECO:0000256" key="13">
    <source>
        <dbReference type="ARBA" id="ARBA00047880"/>
    </source>
</evidence>
<evidence type="ECO:0000313" key="18">
    <source>
        <dbReference type="Proteomes" id="UP000226429"/>
    </source>
</evidence>
<evidence type="ECO:0000256" key="1">
    <source>
        <dbReference type="ARBA" id="ARBA00002121"/>
    </source>
</evidence>
<dbReference type="NCBIfam" id="NF004160">
    <property type="entry name" value="PRK05627.1-3"/>
    <property type="match status" value="1"/>
</dbReference>
<proteinExistence type="inferred from homology"/>
<dbReference type="AlphaFoldDB" id="A0A370CMP6"/>
<comment type="function">
    <text evidence="1">Catalyzes the phosphorylation of riboflavin to FMN followed by the adenylation of FMN to FAD.</text>
</comment>
<keyword evidence="7 15" id="KW-0548">Nucleotidyltransferase</keyword>
<dbReference type="NCBIfam" id="NF004162">
    <property type="entry name" value="PRK05627.1-5"/>
    <property type="match status" value="1"/>
</dbReference>
<dbReference type="Pfam" id="PF06574">
    <property type="entry name" value="FAD_syn"/>
    <property type="match status" value="1"/>
</dbReference>
<dbReference type="Gene3D" id="3.40.50.620">
    <property type="entry name" value="HUPs"/>
    <property type="match status" value="1"/>
</dbReference>
<evidence type="ECO:0000256" key="11">
    <source>
        <dbReference type="ARBA" id="ARBA00022840"/>
    </source>
</evidence>
<dbReference type="FunFam" id="3.40.50.620:FF:000021">
    <property type="entry name" value="Riboflavin biosynthesis protein"/>
    <property type="match status" value="1"/>
</dbReference>
<evidence type="ECO:0000256" key="2">
    <source>
        <dbReference type="ARBA" id="ARBA00004726"/>
    </source>
</evidence>
<evidence type="ECO:0000256" key="5">
    <source>
        <dbReference type="ARBA" id="ARBA00022643"/>
    </source>
</evidence>
<dbReference type="EC" id="2.7.7.2" evidence="15"/>
<dbReference type="GO" id="GO:0003919">
    <property type="term" value="F:FMN adenylyltransferase activity"/>
    <property type="evidence" value="ECO:0007669"/>
    <property type="project" value="UniProtKB-UniRule"/>
</dbReference>
<keyword evidence="9 15" id="KW-0418">Kinase</keyword>
<dbReference type="Proteomes" id="UP000226429">
    <property type="component" value="Unassembled WGS sequence"/>
</dbReference>
<dbReference type="PIRSF" id="PIRSF004491">
    <property type="entry name" value="FAD_Synth"/>
    <property type="match status" value="1"/>
</dbReference>
<dbReference type="SUPFAM" id="SSF52374">
    <property type="entry name" value="Nucleotidylyl transferase"/>
    <property type="match status" value="1"/>
</dbReference>
<keyword evidence="4 15" id="KW-0285">Flavoprotein</keyword>
<comment type="catalytic activity">
    <reaction evidence="14 15">
        <text>FMN + ATP + H(+) = FAD + diphosphate</text>
        <dbReference type="Rhea" id="RHEA:17237"/>
        <dbReference type="ChEBI" id="CHEBI:15378"/>
        <dbReference type="ChEBI" id="CHEBI:30616"/>
        <dbReference type="ChEBI" id="CHEBI:33019"/>
        <dbReference type="ChEBI" id="CHEBI:57692"/>
        <dbReference type="ChEBI" id="CHEBI:58210"/>
        <dbReference type="EC" id="2.7.7.2"/>
    </reaction>
</comment>
<gene>
    <name evidence="17" type="ORF">CFE62_000600</name>
</gene>
<evidence type="ECO:0000259" key="16">
    <source>
        <dbReference type="SMART" id="SM00904"/>
    </source>
</evidence>
<dbReference type="CDD" id="cd02064">
    <property type="entry name" value="FAD_synthetase_N"/>
    <property type="match status" value="1"/>
</dbReference>
<comment type="catalytic activity">
    <reaction evidence="13 15">
        <text>riboflavin + ATP = FMN + ADP + H(+)</text>
        <dbReference type="Rhea" id="RHEA:14357"/>
        <dbReference type="ChEBI" id="CHEBI:15378"/>
        <dbReference type="ChEBI" id="CHEBI:30616"/>
        <dbReference type="ChEBI" id="CHEBI:57986"/>
        <dbReference type="ChEBI" id="CHEBI:58210"/>
        <dbReference type="ChEBI" id="CHEBI:456216"/>
        <dbReference type="EC" id="2.7.1.26"/>
    </reaction>
</comment>
<dbReference type="GO" id="GO:0005524">
    <property type="term" value="F:ATP binding"/>
    <property type="evidence" value="ECO:0007669"/>
    <property type="project" value="UniProtKB-UniRule"/>
</dbReference>
<dbReference type="SUPFAM" id="SSF82114">
    <property type="entry name" value="Riboflavin kinase-like"/>
    <property type="match status" value="1"/>
</dbReference>
<keyword evidence="6 15" id="KW-0808">Transferase</keyword>
<reference evidence="17 18" key="2">
    <citation type="journal article" date="2018" name="J. Invertebr. Pathol.">
        <title>'Candidatus Aquirickettsiella gammari' (Gammaproteobacteria: Legionellales: Coxiellaceae): A bacterial pathogen of the freshwater crustacean Gammarus fossarum (Malacostraca: Amphipoda).</title>
        <authorList>
            <person name="Bojko J."/>
            <person name="Dunn A.M."/>
            <person name="Stebbing P.D."/>
            <person name="van Aerle R."/>
            <person name="Bacela-Spychalska K."/>
            <person name="Bean T.P."/>
            <person name="Urrutia A."/>
            <person name="Stentiford G.D."/>
        </authorList>
    </citation>
    <scope>NUCLEOTIDE SEQUENCE [LARGE SCALE GENOMIC DNA]</scope>
    <source>
        <strain evidence="17">RA15029</strain>
    </source>
</reference>
<dbReference type="PANTHER" id="PTHR22749:SF6">
    <property type="entry name" value="RIBOFLAVIN KINASE"/>
    <property type="match status" value="1"/>
</dbReference>
<dbReference type="EC" id="2.7.1.26" evidence="15"/>
<dbReference type="UniPathway" id="UPA00277">
    <property type="reaction ID" value="UER00407"/>
</dbReference>
<name>A0A370CMP6_9COXI</name>
<dbReference type="SMART" id="SM00904">
    <property type="entry name" value="Flavokinase"/>
    <property type="match status" value="1"/>
</dbReference>
<evidence type="ECO:0000256" key="14">
    <source>
        <dbReference type="ARBA" id="ARBA00049494"/>
    </source>
</evidence>
<dbReference type="InterPro" id="IPR014729">
    <property type="entry name" value="Rossmann-like_a/b/a_fold"/>
</dbReference>
<dbReference type="GO" id="GO:0009231">
    <property type="term" value="P:riboflavin biosynthetic process"/>
    <property type="evidence" value="ECO:0007669"/>
    <property type="project" value="InterPro"/>
</dbReference>
<dbReference type="EMBL" id="NMOS02000001">
    <property type="protein sequence ID" value="RDH41146.1"/>
    <property type="molecule type" value="Genomic_DNA"/>
</dbReference>
<comment type="caution">
    <text evidence="17">The sequence shown here is derived from an EMBL/GenBank/DDBJ whole genome shotgun (WGS) entry which is preliminary data.</text>
</comment>
<keyword evidence="5 15" id="KW-0288">FMN</keyword>
<feature type="domain" description="Riboflavin kinase" evidence="16">
    <location>
        <begin position="184"/>
        <end position="308"/>
    </location>
</feature>
<dbReference type="PANTHER" id="PTHR22749">
    <property type="entry name" value="RIBOFLAVIN KINASE/FMN ADENYLYLTRANSFERASE"/>
    <property type="match status" value="1"/>
</dbReference>
<keyword evidence="18" id="KW-1185">Reference proteome</keyword>
<evidence type="ECO:0000256" key="10">
    <source>
        <dbReference type="ARBA" id="ARBA00022827"/>
    </source>
</evidence>
<evidence type="ECO:0000313" key="17">
    <source>
        <dbReference type="EMBL" id="RDH41146.1"/>
    </source>
</evidence>
<keyword evidence="10 15" id="KW-0274">FAD</keyword>
<sequence>MTELIAGLHHIKPRHHGCVATIGNFDGLHKGHQVIIQALISGAKDLNLPTCVIIFEPHPQEYFLGEQASARLMRLREKIKFLRYLSIDRILCVAFNKELAECSAEDFVKKILVNRLGIQSLIVGDDFRFGKGRQGDFNFLQALGKLHNFTVHSTPTVLLDNKRIGSSRVRNAVEQGDFELASQLLGRPFMLSGRVIQGEQRGRLLGFPTANIALHRRVMPLQGVFVVRVYGLGSIPLTGVANCGNRPTIQGLKNLLEVYLFNFDQDIYGRFIEIEFLKKIREEEKFASLEALKQQIAKDVIFAKNYFT</sequence>
<dbReference type="InterPro" id="IPR002606">
    <property type="entry name" value="Riboflavin_kinase_bac"/>
</dbReference>
<comment type="similarity">
    <text evidence="15">Belongs to the ribF family.</text>
</comment>
<dbReference type="NCBIfam" id="NF004159">
    <property type="entry name" value="PRK05627.1-2"/>
    <property type="match status" value="1"/>
</dbReference>
<evidence type="ECO:0000256" key="8">
    <source>
        <dbReference type="ARBA" id="ARBA00022741"/>
    </source>
</evidence>
<dbReference type="NCBIfam" id="NF004163">
    <property type="entry name" value="PRK05627.1-6"/>
    <property type="match status" value="1"/>
</dbReference>
<keyword evidence="12" id="KW-0511">Multifunctional enzyme</keyword>
<evidence type="ECO:0000256" key="15">
    <source>
        <dbReference type="PIRNR" id="PIRNR004491"/>
    </source>
</evidence>
<comment type="pathway">
    <text evidence="3 15">Cofactor biosynthesis; FMN biosynthesis; FMN from riboflavin (ATP route): step 1/1.</text>
</comment>
<evidence type="ECO:0000256" key="12">
    <source>
        <dbReference type="ARBA" id="ARBA00023268"/>
    </source>
</evidence>
<protein>
    <recommendedName>
        <fullName evidence="15">Riboflavin biosynthesis protein</fullName>
    </recommendedName>
    <domain>
        <recommendedName>
            <fullName evidence="15">Riboflavin kinase</fullName>
            <ecNumber evidence="15">2.7.1.26</ecNumber>
        </recommendedName>
        <alternativeName>
            <fullName evidence="15">Flavokinase</fullName>
        </alternativeName>
    </domain>
    <domain>
        <recommendedName>
            <fullName evidence="15">FMN adenylyltransferase</fullName>
            <ecNumber evidence="15">2.7.7.2</ecNumber>
        </recommendedName>
        <alternativeName>
            <fullName evidence="15">FAD pyrophosphorylase</fullName>
        </alternativeName>
        <alternativeName>
            <fullName evidence="15">FAD synthase</fullName>
        </alternativeName>
    </domain>
</protein>
<dbReference type="InterPro" id="IPR015865">
    <property type="entry name" value="Riboflavin_kinase_bac/euk"/>
</dbReference>
<dbReference type="NCBIfam" id="TIGR00083">
    <property type="entry name" value="ribF"/>
    <property type="match status" value="1"/>
</dbReference>
<accession>A0A370CMP6</accession>
<keyword evidence="11 15" id="KW-0067">ATP-binding</keyword>
<dbReference type="InterPro" id="IPR015864">
    <property type="entry name" value="FAD_synthase"/>
</dbReference>
<evidence type="ECO:0000256" key="6">
    <source>
        <dbReference type="ARBA" id="ARBA00022679"/>
    </source>
</evidence>
<dbReference type="GO" id="GO:0009398">
    <property type="term" value="P:FMN biosynthetic process"/>
    <property type="evidence" value="ECO:0007669"/>
    <property type="project" value="UniProtKB-UniRule"/>
</dbReference>
<dbReference type="Pfam" id="PF01687">
    <property type="entry name" value="Flavokinase"/>
    <property type="match status" value="1"/>
</dbReference>
<dbReference type="GO" id="GO:0008531">
    <property type="term" value="F:riboflavin kinase activity"/>
    <property type="evidence" value="ECO:0007669"/>
    <property type="project" value="UniProtKB-UniRule"/>
</dbReference>
<comment type="pathway">
    <text evidence="2 15">Cofactor biosynthesis; FAD biosynthesis; FAD from FMN: step 1/1.</text>
</comment>
<dbReference type="UniPathway" id="UPA00276">
    <property type="reaction ID" value="UER00406"/>
</dbReference>